<evidence type="ECO:0000256" key="4">
    <source>
        <dbReference type="ARBA" id="ARBA00022475"/>
    </source>
</evidence>
<feature type="transmembrane region" description="Helical" evidence="8">
    <location>
        <begin position="237"/>
        <end position="263"/>
    </location>
</feature>
<proteinExistence type="inferred from homology"/>
<dbReference type="SUPFAM" id="SSF81345">
    <property type="entry name" value="ABC transporter involved in vitamin B12 uptake, BtuC"/>
    <property type="match status" value="1"/>
</dbReference>
<comment type="similarity">
    <text evidence="2">Belongs to the binding-protein-dependent transport system permease family. FecCD subfamily.</text>
</comment>
<keyword evidence="3" id="KW-0813">Transport</keyword>
<evidence type="ECO:0000256" key="3">
    <source>
        <dbReference type="ARBA" id="ARBA00022448"/>
    </source>
</evidence>
<keyword evidence="6 8" id="KW-1133">Transmembrane helix</keyword>
<evidence type="ECO:0000313" key="9">
    <source>
        <dbReference type="EMBL" id="PPK83035.1"/>
    </source>
</evidence>
<organism evidence="9 10">
    <name type="scientific">Lacrimispora xylanisolvens</name>
    <dbReference type="NCBI Taxonomy" id="384636"/>
    <lineage>
        <taxon>Bacteria</taxon>
        <taxon>Bacillati</taxon>
        <taxon>Bacillota</taxon>
        <taxon>Clostridia</taxon>
        <taxon>Lachnospirales</taxon>
        <taxon>Lachnospiraceae</taxon>
        <taxon>Lacrimispora</taxon>
    </lineage>
</organism>
<dbReference type="PANTHER" id="PTHR30472">
    <property type="entry name" value="FERRIC ENTEROBACTIN TRANSPORT SYSTEM PERMEASE PROTEIN"/>
    <property type="match status" value="1"/>
</dbReference>
<dbReference type="Gene3D" id="1.10.3470.10">
    <property type="entry name" value="ABC transporter involved in vitamin B12 uptake, BtuC"/>
    <property type="match status" value="1"/>
</dbReference>
<feature type="transmembrane region" description="Helical" evidence="8">
    <location>
        <begin position="53"/>
        <end position="73"/>
    </location>
</feature>
<keyword evidence="10" id="KW-1185">Reference proteome</keyword>
<accession>A0A2S6HXY9</accession>
<dbReference type="EMBL" id="PTJA01000001">
    <property type="protein sequence ID" value="PPK83035.1"/>
    <property type="molecule type" value="Genomic_DNA"/>
</dbReference>
<evidence type="ECO:0000256" key="6">
    <source>
        <dbReference type="ARBA" id="ARBA00022989"/>
    </source>
</evidence>
<feature type="transmembrane region" description="Helical" evidence="8">
    <location>
        <begin position="139"/>
        <end position="166"/>
    </location>
</feature>
<comment type="subcellular location">
    <subcellularLocation>
        <location evidence="1">Cell membrane</location>
        <topology evidence="1">Multi-pass membrane protein</topology>
    </subcellularLocation>
</comment>
<name>A0A2S6HXY9_9FIRM</name>
<evidence type="ECO:0000256" key="1">
    <source>
        <dbReference type="ARBA" id="ARBA00004651"/>
    </source>
</evidence>
<evidence type="ECO:0000256" key="8">
    <source>
        <dbReference type="SAM" id="Phobius"/>
    </source>
</evidence>
<sequence>MTRNLIRSRTDKRAAACLIILAAIAAIAILLFIFQGLNQNNFDFNFPRRIKKIAAMILVSICVGYSSVVFQTITESRILTPGVMGLDSLYLFIQSFIVYLMGAEKLMRMNSSLHFILSVGAMMAASLIIYRLVFRAEGFNIYTLVLAGMIMGTFFRGISSFLQLLIDPNEFSILQGSLFASFRNINEKLLGVSCIIVAVSLFFTRKDISRFDVLGLSKDNAISLGIYYDSLIKRTMLVISALTAVSTVLVGPVTFLGILLVSLSREILKTYRHRYLIPGAVFMGIISLPVGQFISERLLSGNATVSVILNFIGGIYFIFILLKESRR</sequence>
<comment type="caution">
    <text evidence="9">The sequence shown here is derived from an EMBL/GenBank/DDBJ whole genome shotgun (WGS) entry which is preliminary data.</text>
</comment>
<feature type="transmembrane region" description="Helical" evidence="8">
    <location>
        <begin position="79"/>
        <end position="101"/>
    </location>
</feature>
<dbReference type="OrthoDB" id="9796260at2"/>
<dbReference type="Proteomes" id="UP000237749">
    <property type="component" value="Unassembled WGS sequence"/>
</dbReference>
<dbReference type="AlphaFoldDB" id="A0A2S6HXY9"/>
<dbReference type="GO" id="GO:0005886">
    <property type="term" value="C:plasma membrane"/>
    <property type="evidence" value="ECO:0007669"/>
    <property type="project" value="UniProtKB-SubCell"/>
</dbReference>
<evidence type="ECO:0000256" key="5">
    <source>
        <dbReference type="ARBA" id="ARBA00022692"/>
    </source>
</evidence>
<evidence type="ECO:0000256" key="2">
    <source>
        <dbReference type="ARBA" id="ARBA00007935"/>
    </source>
</evidence>
<dbReference type="PANTHER" id="PTHR30472:SF19">
    <property type="entry name" value="PETROBACTIN IMPORT SYSTEM PERMEASE PROTEIN YCLO"/>
    <property type="match status" value="1"/>
</dbReference>
<dbReference type="GO" id="GO:0033214">
    <property type="term" value="P:siderophore-iron import into cell"/>
    <property type="evidence" value="ECO:0007669"/>
    <property type="project" value="TreeGrafter"/>
</dbReference>
<evidence type="ECO:0000313" key="10">
    <source>
        <dbReference type="Proteomes" id="UP000237749"/>
    </source>
</evidence>
<dbReference type="InterPro" id="IPR037294">
    <property type="entry name" value="ABC_BtuC-like"/>
</dbReference>
<gene>
    <name evidence="9" type="ORF">BXY41_10192</name>
</gene>
<dbReference type="CDD" id="cd06550">
    <property type="entry name" value="TM_ABC_iron-siderophores_like"/>
    <property type="match status" value="1"/>
</dbReference>
<feature type="transmembrane region" description="Helical" evidence="8">
    <location>
        <begin position="301"/>
        <end position="322"/>
    </location>
</feature>
<keyword evidence="4" id="KW-1003">Cell membrane</keyword>
<dbReference type="GO" id="GO:0022857">
    <property type="term" value="F:transmembrane transporter activity"/>
    <property type="evidence" value="ECO:0007669"/>
    <property type="project" value="InterPro"/>
</dbReference>
<keyword evidence="7 8" id="KW-0472">Membrane</keyword>
<keyword evidence="5 8" id="KW-0812">Transmembrane</keyword>
<evidence type="ECO:0000256" key="7">
    <source>
        <dbReference type="ARBA" id="ARBA00023136"/>
    </source>
</evidence>
<protein>
    <submittedName>
        <fullName evidence="9">Iron complex transport system permease protein</fullName>
    </submittedName>
</protein>
<dbReference type="InterPro" id="IPR000522">
    <property type="entry name" value="ABC_transptr_permease_BtuC"/>
</dbReference>
<dbReference type="RefSeq" id="WP_104433467.1">
    <property type="nucleotide sequence ID" value="NZ_PTJA01000001.1"/>
</dbReference>
<feature type="transmembrane region" description="Helical" evidence="8">
    <location>
        <begin position="113"/>
        <end position="133"/>
    </location>
</feature>
<feature type="transmembrane region" description="Helical" evidence="8">
    <location>
        <begin position="13"/>
        <end position="33"/>
    </location>
</feature>
<reference evidence="9 10" key="1">
    <citation type="submission" date="2018-02" db="EMBL/GenBank/DDBJ databases">
        <title>Genomic Encyclopedia of Archaeal and Bacterial Type Strains, Phase II (KMG-II): from individual species to whole genera.</title>
        <authorList>
            <person name="Goeker M."/>
        </authorList>
    </citation>
    <scope>NUCLEOTIDE SEQUENCE [LARGE SCALE GENOMIC DNA]</scope>
    <source>
        <strain evidence="9 10">DSM 3808</strain>
    </source>
</reference>
<dbReference type="Pfam" id="PF01032">
    <property type="entry name" value="FecCD"/>
    <property type="match status" value="1"/>
</dbReference>
<feature type="transmembrane region" description="Helical" evidence="8">
    <location>
        <begin position="275"/>
        <end position="295"/>
    </location>
</feature>